<reference evidence="1" key="1">
    <citation type="journal article" date="2014" name="Front. Microbiol.">
        <title>High frequency of phylogenetically diverse reductive dehalogenase-homologous genes in deep subseafloor sedimentary metagenomes.</title>
        <authorList>
            <person name="Kawai M."/>
            <person name="Futagami T."/>
            <person name="Toyoda A."/>
            <person name="Takaki Y."/>
            <person name="Nishi S."/>
            <person name="Hori S."/>
            <person name="Arai W."/>
            <person name="Tsubouchi T."/>
            <person name="Morono Y."/>
            <person name="Uchiyama I."/>
            <person name="Ito T."/>
            <person name="Fujiyama A."/>
            <person name="Inagaki F."/>
            <person name="Takami H."/>
        </authorList>
    </citation>
    <scope>NUCLEOTIDE SEQUENCE</scope>
    <source>
        <strain evidence="1">Expedition CK06-06</strain>
    </source>
</reference>
<name>X0UHA5_9ZZZZ</name>
<dbReference type="EMBL" id="BARS01028886">
    <property type="protein sequence ID" value="GAF99782.1"/>
    <property type="molecule type" value="Genomic_DNA"/>
</dbReference>
<evidence type="ECO:0008006" key="2">
    <source>
        <dbReference type="Google" id="ProtNLM"/>
    </source>
</evidence>
<organism evidence="1">
    <name type="scientific">marine sediment metagenome</name>
    <dbReference type="NCBI Taxonomy" id="412755"/>
    <lineage>
        <taxon>unclassified sequences</taxon>
        <taxon>metagenomes</taxon>
        <taxon>ecological metagenomes</taxon>
    </lineage>
</organism>
<comment type="caution">
    <text evidence="1">The sequence shown here is derived from an EMBL/GenBank/DDBJ whole genome shotgun (WGS) entry which is preliminary data.</text>
</comment>
<evidence type="ECO:0000313" key="1">
    <source>
        <dbReference type="EMBL" id="GAF99782.1"/>
    </source>
</evidence>
<feature type="non-terminal residue" evidence="1">
    <location>
        <position position="262"/>
    </location>
</feature>
<dbReference type="AlphaFoldDB" id="X0UHA5"/>
<gene>
    <name evidence="1" type="ORF">S01H1_45230</name>
</gene>
<accession>X0UHA5</accession>
<protein>
    <recommendedName>
        <fullName evidence="2">Terminase large subunit gp17-like C-terminal domain-containing protein</fullName>
    </recommendedName>
</protein>
<proteinExistence type="predicted"/>
<sequence>MDEVWGTKEEAFQMVDDRVRDKRMPNQKLLTTTLDDPTSWMHQIFVEKYDPKFMEIIYANSYSNIANLPTGYIERKKQLLSSKLFQRMIMAKWVSLEGENIYYNFDRNTHVLDIAEFDPNLQVHWWHDFNIGEGKPMSSCCCQIGRYEINGKRERALIVFDEIILSSADTNDAILEYEAKPWWNSKLKGSNTIISGDSSGRARDTRSKKTDYSILRTAGYHKQNVPGANPPIRTRHNTVNAILKNHRGFSRVFIHPRCKTLI</sequence>
<dbReference type="InterPro" id="IPR027417">
    <property type="entry name" value="P-loop_NTPase"/>
</dbReference>
<dbReference type="Gene3D" id="3.40.50.300">
    <property type="entry name" value="P-loop containing nucleotide triphosphate hydrolases"/>
    <property type="match status" value="1"/>
</dbReference>